<comment type="caution">
    <text evidence="1">The sequence shown here is derived from an EMBL/GenBank/DDBJ whole genome shotgun (WGS) entry which is preliminary data.</text>
</comment>
<name>A0ACA9SCI7_9GLOM</name>
<dbReference type="EMBL" id="CAJVQC010109790">
    <property type="protein sequence ID" value="CAG8834672.1"/>
    <property type="molecule type" value="Genomic_DNA"/>
</dbReference>
<organism evidence="1 2">
    <name type="scientific">Racocetra persica</name>
    <dbReference type="NCBI Taxonomy" id="160502"/>
    <lineage>
        <taxon>Eukaryota</taxon>
        <taxon>Fungi</taxon>
        <taxon>Fungi incertae sedis</taxon>
        <taxon>Mucoromycota</taxon>
        <taxon>Glomeromycotina</taxon>
        <taxon>Glomeromycetes</taxon>
        <taxon>Diversisporales</taxon>
        <taxon>Gigasporaceae</taxon>
        <taxon>Racocetra</taxon>
    </lineage>
</organism>
<sequence>IAAYRSGLNIDCDQSAEAAAAVLRKFVSDFALLPDTKGPVRLVNKILIDYILNLAIDIAIHLNIGFGDSDIDLITSNPLLLRPLIEKYPNAKFVLLHTSYPYSRQAGYLASVYSNVYVDIGLVFPLISASGQQAILRELLEICPSSKLLFST</sequence>
<proteinExistence type="predicted"/>
<dbReference type="Proteomes" id="UP000789920">
    <property type="component" value="Unassembled WGS sequence"/>
</dbReference>
<protein>
    <submittedName>
        <fullName evidence="1">27542_t:CDS:1</fullName>
    </submittedName>
</protein>
<evidence type="ECO:0000313" key="2">
    <source>
        <dbReference type="Proteomes" id="UP000789920"/>
    </source>
</evidence>
<gene>
    <name evidence="1" type="ORF">RPERSI_LOCUS29267</name>
</gene>
<feature type="non-terminal residue" evidence="1">
    <location>
        <position position="1"/>
    </location>
</feature>
<accession>A0ACA9SCI7</accession>
<feature type="non-terminal residue" evidence="1">
    <location>
        <position position="152"/>
    </location>
</feature>
<reference evidence="1" key="1">
    <citation type="submission" date="2021-06" db="EMBL/GenBank/DDBJ databases">
        <authorList>
            <person name="Kallberg Y."/>
            <person name="Tangrot J."/>
            <person name="Rosling A."/>
        </authorList>
    </citation>
    <scope>NUCLEOTIDE SEQUENCE</scope>
    <source>
        <strain evidence="1">MA461A</strain>
    </source>
</reference>
<evidence type="ECO:0000313" key="1">
    <source>
        <dbReference type="EMBL" id="CAG8834672.1"/>
    </source>
</evidence>
<keyword evidence="2" id="KW-1185">Reference proteome</keyword>